<proteinExistence type="predicted"/>
<reference evidence="1" key="1">
    <citation type="submission" date="2020-11" db="EMBL/GenBank/DDBJ databases">
        <authorList>
            <person name="Whitehead M."/>
        </authorList>
    </citation>
    <scope>NUCLEOTIDE SEQUENCE</scope>
    <source>
        <strain evidence="1">EGII</strain>
    </source>
</reference>
<gene>
    <name evidence="1" type="ORF">CCAP1982_LOCUS1271</name>
</gene>
<keyword evidence="2" id="KW-1185">Reference proteome</keyword>
<dbReference type="AlphaFoldDB" id="A0A811U2Y6"/>
<comment type="caution">
    <text evidence="1">The sequence shown here is derived from an EMBL/GenBank/DDBJ whole genome shotgun (WGS) entry which is preliminary data.</text>
</comment>
<accession>A0A811U2Y6</accession>
<protein>
    <submittedName>
        <fullName evidence="1">(Mediterranean fruit fly) hypothetical protein</fullName>
    </submittedName>
</protein>
<name>A0A811U2Y6_CERCA</name>
<evidence type="ECO:0000313" key="2">
    <source>
        <dbReference type="Proteomes" id="UP000606786"/>
    </source>
</evidence>
<dbReference type="Proteomes" id="UP000606786">
    <property type="component" value="Unassembled WGS sequence"/>
</dbReference>
<dbReference type="EMBL" id="CAJHJT010000001">
    <property type="protein sequence ID" value="CAD6992407.1"/>
    <property type="molecule type" value="Genomic_DNA"/>
</dbReference>
<sequence length="151" mass="16953">MCETGETVLEMQIALLTQLLTHFRKMPKQSGTHTRQAPQQQSRVLSAGMAWHGLAWRNGHENGTLQGVAARSLSAPTTNLVDALPYSYTWARRRKVSNVERFVPEWHAPSYMWEVVPSKFKPAALQHLIIKVTQQSFKVFSNSDGTDCCAA</sequence>
<organism evidence="1 2">
    <name type="scientific">Ceratitis capitata</name>
    <name type="common">Mediterranean fruit fly</name>
    <name type="synonym">Tephritis capitata</name>
    <dbReference type="NCBI Taxonomy" id="7213"/>
    <lineage>
        <taxon>Eukaryota</taxon>
        <taxon>Metazoa</taxon>
        <taxon>Ecdysozoa</taxon>
        <taxon>Arthropoda</taxon>
        <taxon>Hexapoda</taxon>
        <taxon>Insecta</taxon>
        <taxon>Pterygota</taxon>
        <taxon>Neoptera</taxon>
        <taxon>Endopterygota</taxon>
        <taxon>Diptera</taxon>
        <taxon>Brachycera</taxon>
        <taxon>Muscomorpha</taxon>
        <taxon>Tephritoidea</taxon>
        <taxon>Tephritidae</taxon>
        <taxon>Ceratitis</taxon>
        <taxon>Ceratitis</taxon>
    </lineage>
</organism>
<evidence type="ECO:0000313" key="1">
    <source>
        <dbReference type="EMBL" id="CAD6992407.1"/>
    </source>
</evidence>